<dbReference type="GO" id="GO:0005737">
    <property type="term" value="C:cytoplasm"/>
    <property type="evidence" value="ECO:0007669"/>
    <property type="project" value="TreeGrafter"/>
</dbReference>
<evidence type="ECO:0000313" key="4">
    <source>
        <dbReference type="RefSeq" id="XP_034245247.1"/>
    </source>
</evidence>
<feature type="region of interest" description="Disordered" evidence="1">
    <location>
        <begin position="843"/>
        <end position="878"/>
    </location>
</feature>
<gene>
    <name evidence="4 5" type="primary">LOC117647556</name>
</gene>
<dbReference type="RefSeq" id="XP_034245247.1">
    <property type="nucleotide sequence ID" value="XM_034389356.1"/>
</dbReference>
<dbReference type="GeneID" id="117647556"/>
<organism evidence="5">
    <name type="scientific">Thrips palmi</name>
    <name type="common">Melon thrips</name>
    <dbReference type="NCBI Taxonomy" id="161013"/>
    <lineage>
        <taxon>Eukaryota</taxon>
        <taxon>Metazoa</taxon>
        <taxon>Ecdysozoa</taxon>
        <taxon>Arthropoda</taxon>
        <taxon>Hexapoda</taxon>
        <taxon>Insecta</taxon>
        <taxon>Pterygota</taxon>
        <taxon>Neoptera</taxon>
        <taxon>Paraneoptera</taxon>
        <taxon>Thysanoptera</taxon>
        <taxon>Terebrantia</taxon>
        <taxon>Thripoidea</taxon>
        <taxon>Thripidae</taxon>
        <taxon>Thrips</taxon>
    </lineage>
</organism>
<feature type="compositionally biased region" description="Polar residues" evidence="1">
    <location>
        <begin position="867"/>
        <end position="876"/>
    </location>
</feature>
<dbReference type="OrthoDB" id="2018754at2759"/>
<keyword evidence="3" id="KW-1185">Reference proteome</keyword>
<accession>A0A6P8YYK9</accession>
<evidence type="ECO:0000313" key="5">
    <source>
        <dbReference type="RefSeq" id="XP_034245248.1"/>
    </source>
</evidence>
<evidence type="ECO:0000259" key="2">
    <source>
        <dbReference type="Pfam" id="PF14649"/>
    </source>
</evidence>
<evidence type="ECO:0000313" key="3">
    <source>
        <dbReference type="Proteomes" id="UP000515158"/>
    </source>
</evidence>
<proteinExistence type="predicted"/>
<feature type="domain" description="Spatacsin C-terminal" evidence="2">
    <location>
        <begin position="1512"/>
        <end position="1807"/>
    </location>
</feature>
<dbReference type="InterPro" id="IPR028103">
    <property type="entry name" value="Spatacsin"/>
</dbReference>
<dbReference type="InterPro" id="IPR028107">
    <property type="entry name" value="Spatacsin_C_dom"/>
</dbReference>
<name>A0A6P8YYK9_THRPL</name>
<dbReference type="RefSeq" id="XP_034245248.1">
    <property type="nucleotide sequence ID" value="XM_034389357.1"/>
</dbReference>
<reference evidence="4 5" key="1">
    <citation type="submission" date="2025-04" db="UniProtKB">
        <authorList>
            <consortium name="RefSeq"/>
        </authorList>
    </citation>
    <scope>IDENTIFICATION</scope>
    <source>
        <tissue evidence="4 5">Total insect</tissue>
    </source>
</reference>
<dbReference type="Pfam" id="PF14649">
    <property type="entry name" value="Spatacsin_C"/>
    <property type="match status" value="1"/>
</dbReference>
<protein>
    <submittedName>
        <fullName evidence="4 5">Spatacsin</fullName>
    </submittedName>
</protein>
<evidence type="ECO:0000256" key="1">
    <source>
        <dbReference type="SAM" id="MobiDB-lite"/>
    </source>
</evidence>
<dbReference type="PANTHER" id="PTHR13650">
    <property type="entry name" value="SPATACSIN"/>
    <property type="match status" value="1"/>
</dbReference>
<sequence length="1871" mass="210895">MMPLPQLLDGLGRGRSEVVQKAFTLHHRAFRSEFLKHLSSGASINTEEHIGRMAVLFETILNHLKKCDRSSSFGLSLLNLTADHIKVLQQELEGFKLSTSSNNSVQQKKAVLELLNFHLNHLKALMKDIPGSPMHSAAPIRVVTLAHVHSSSTSNVLMNTLSSKSDEDVVRHALLSADAVDCAKRILLSRGERSAAQVNEFFEKVADTYINELLQKRQIDRAKDVICNTDRDIWPTLKGLCLNTTDTNVRDYLALELNSISMLEPSEMEAWKFLILIEGIIKNTELGVTVADDSLQTMTPLDGRNKLELSIASLLALPCNARSSLLSELYLETLNGTLESMLNKDEFWKYLISYDKLEILLKWIDINHLQTDAESEMPDRLTTFLSLWEITQDMIDCIPTSKCSVATKECLLDYLSRFSLYTSEESNDLHRRLLREIHTSQIFNGMDCKMKDLFVDFCVQCNMPDLMVSCDIKTSCQSPAWLGLYTQYQNLKNDQDLKTSLIAAIEYSADYLKSSKSDSKWLSLVPLLLPKTTSHEMESNSIVKSMADRAELQSAFGHHPKLMSLLESMNEDQTPVDISLHQLLKEKFVYQRLKEQSLCSMFKEDNTGNEVDFSHEPSILLHGHQESLDFQYFLKQGRPCHASMLVLAEVIRSFGKPSRKLLKRYILPAHELALLNSMDPTITGSCIAFIEMLGESTLSLRTHIATLNQIASFESDDASTCDPSNKIANGSLFQLMIDGRAINPQEIFDLLMCSLPLNIHMQGLAVQMANLHKLPLPRIFLEKCAQNDDWVNFVLFCQIYSYPPDIIKDVVQQFRSTALKEHFESFLQKYPISIKSAGRSRVESSRLKGTAQTVSSEGAGPKDSEHITNSSSSQINEGGVPPLVKDSLFGVLLACHGSVDPAEALLHACVEIPCPVLAVLADFYQANDEAKMVAWLASWLPKEERVKYESCQKNIPWPPDVIESVILKSLEVSCSNLLTGFKLFLPEHPLVLVLAMINEFSKRDKLQNVQSLHEFLTLTAEWGIEKRREKSPWCLNNGPFVIEICLKILFKALEYLPSSNDKIIFVQILCETYASFSAEPGTIDKLKTLLEILDVLSATGVQLNVSNYLQDSTEEILACTETLISLKLYKEASLISGRTFVVLEQSDKFKKWLENNYQDFKAFCADCNACFEEAMVDPSDAFKFFHTCVPDLKENVDRWRALHNALKWFQHSISNSTQNDLSSQADKVEVDMWKCCVCGSDPAIYNILVEELQNSALSKLCTKELGIDNFSFTEAFHQCDNTCIEQPCPSKLVNCLLDVGDIVSASRVCNFFQSNHQDLEIIHSCVSLVEGQLKVHEIPTHWVLFPALKFGETWQDYSANSLGKDKGLTSSSESVKSFQNHSAANSKVLSVIQELCKQLKHGKEIGKQLVACYRLAINLGLAYKDVIAITDPLKLLRTAMSHTYSGDYSVASDIMIALRMSSAERVQFLSREIIAAISKGPAPGNVKVFLLWGHDIEQYFQHLLELVPDPSLLGNELMNMVCKLSITDKSTPKTVLTTAVELLVRAHDCYAAGCHMEGISQVLRSVSNFTQILKTRSEWALLVRLLTGIQRYTEMNYIFKVLKENDHFEFLLRKDSFKPLGFKLALLDWLRRECSNDTALLKMTAAHFQMHQQEAELWQKEGNDRLSDLVACGLSNNQKTKQSLEMALQDFSHASECYLQGDMVNHAMVCAYQAELVALQQHLLFNHSEGSILRVIQLDSKSVGKLVSTLGFHQALIVSRAYNHRTDWAAALFYHCISPGLSSEEYFSAWSSSMELTPLLIQNIAYRLQRTTGITREMTTNMQWLLGHVKDMDVRYKIASELGLKDMVESLLQAPEVAYLKDTVWQSGFKR</sequence>
<dbReference type="Proteomes" id="UP000515158">
    <property type="component" value="Unplaced"/>
</dbReference>
<dbReference type="PANTHER" id="PTHR13650:SF0">
    <property type="entry name" value="SPATACSIN"/>
    <property type="match status" value="1"/>
</dbReference>
<dbReference type="KEGG" id="tpal:117647556"/>